<dbReference type="PANTHER" id="PTHR30160">
    <property type="entry name" value="TETRAACYLDISACCHARIDE 4'-KINASE-RELATED"/>
    <property type="match status" value="1"/>
</dbReference>
<organism evidence="3 4">
    <name type="scientific">Legionella erythra</name>
    <dbReference type="NCBI Taxonomy" id="448"/>
    <lineage>
        <taxon>Bacteria</taxon>
        <taxon>Pseudomonadati</taxon>
        <taxon>Pseudomonadota</taxon>
        <taxon>Gammaproteobacteria</taxon>
        <taxon>Legionellales</taxon>
        <taxon>Legionellaceae</taxon>
        <taxon>Legionella</taxon>
    </lineage>
</organism>
<dbReference type="AlphaFoldDB" id="A0A0W0TV12"/>
<dbReference type="GO" id="GO:0005829">
    <property type="term" value="C:cytosol"/>
    <property type="evidence" value="ECO:0007669"/>
    <property type="project" value="TreeGrafter"/>
</dbReference>
<accession>A0A0W0TV12</accession>
<sequence>MNILLVRIGRLGDIVMILPAVKEIQRLYPKATIHVVTSPDGIRLLKAFGLNPGTMVQYKNNILSRLWELYKVRRFIRRQPFDVVYCFERKKRTLSWLPAPAKIIEPSHELQHYAWRCLTLVTASPEQDYKRHYLPVNPQKIPPLHAFLSTQGIACDTILIGLHPTYSGFNKWGKGKESRHRLWPWQHFAKLALMLADYGKKNGMDIKVVMDLLPEERRLGEQIQAASQGRAVLLPTEPDFQRYLCFLQRLNVLVVANTGVMHLAAALNTPLVALFSELHPGDCGPYMPEERFNVLRAEDTANPERGLEAIAVEAVFDAVLALLMNQSINRPGQARAVDVITG</sequence>
<protein>
    <submittedName>
        <fullName evidence="3">ADP-heptose:LPS heptosyltransferase II</fullName>
    </submittedName>
</protein>
<dbReference type="EMBL" id="LNYA01000003">
    <property type="protein sequence ID" value="KTC99326.1"/>
    <property type="molecule type" value="Genomic_DNA"/>
</dbReference>
<dbReference type="InterPro" id="IPR051199">
    <property type="entry name" value="LPS_LOS_Heptosyltrfase"/>
</dbReference>
<reference evidence="3 4" key="1">
    <citation type="submission" date="2015-11" db="EMBL/GenBank/DDBJ databases">
        <title>Genomic analysis of 38 Legionella species identifies large and diverse effector repertoires.</title>
        <authorList>
            <person name="Burstein D."/>
            <person name="Amaro F."/>
            <person name="Zusman T."/>
            <person name="Lifshitz Z."/>
            <person name="Cohen O."/>
            <person name="Gilbert J.A."/>
            <person name="Pupko T."/>
            <person name="Shuman H.A."/>
            <person name="Segal G."/>
        </authorList>
    </citation>
    <scope>NUCLEOTIDE SEQUENCE [LARGE SCALE GENOMIC DNA]</scope>
    <source>
        <strain evidence="3 4">SE-32A-C8</strain>
    </source>
</reference>
<dbReference type="OrthoDB" id="9781892at2"/>
<gene>
    <name evidence="3" type="ORF">Lery_0227</name>
</gene>
<dbReference type="SUPFAM" id="SSF53756">
    <property type="entry name" value="UDP-Glycosyltransferase/glycogen phosphorylase"/>
    <property type="match status" value="1"/>
</dbReference>
<comment type="caution">
    <text evidence="3">The sequence shown here is derived from an EMBL/GenBank/DDBJ whole genome shotgun (WGS) entry which is preliminary data.</text>
</comment>
<dbReference type="GO" id="GO:0008713">
    <property type="term" value="F:ADP-heptose-lipopolysaccharide heptosyltransferase activity"/>
    <property type="evidence" value="ECO:0007669"/>
    <property type="project" value="TreeGrafter"/>
</dbReference>
<keyword evidence="2 3" id="KW-0808">Transferase</keyword>
<evidence type="ECO:0000313" key="3">
    <source>
        <dbReference type="EMBL" id="KTC99326.1"/>
    </source>
</evidence>
<keyword evidence="4" id="KW-1185">Reference proteome</keyword>
<name>A0A0W0TV12_LEGER</name>
<dbReference type="PATRIC" id="fig|448.7.peg.235"/>
<dbReference type="Pfam" id="PF01075">
    <property type="entry name" value="Glyco_transf_9"/>
    <property type="match status" value="1"/>
</dbReference>
<proteinExistence type="predicted"/>
<keyword evidence="1" id="KW-0328">Glycosyltransferase</keyword>
<dbReference type="InterPro" id="IPR002201">
    <property type="entry name" value="Glyco_trans_9"/>
</dbReference>
<dbReference type="GO" id="GO:0009244">
    <property type="term" value="P:lipopolysaccharide core region biosynthetic process"/>
    <property type="evidence" value="ECO:0007669"/>
    <property type="project" value="TreeGrafter"/>
</dbReference>
<dbReference type="STRING" id="448.Lery_0227"/>
<dbReference type="Proteomes" id="UP000054773">
    <property type="component" value="Unassembled WGS sequence"/>
</dbReference>
<evidence type="ECO:0000256" key="1">
    <source>
        <dbReference type="ARBA" id="ARBA00022676"/>
    </source>
</evidence>
<dbReference type="RefSeq" id="WP_058525413.1">
    <property type="nucleotide sequence ID" value="NZ_CAAAHY010000018.1"/>
</dbReference>
<evidence type="ECO:0000256" key="2">
    <source>
        <dbReference type="ARBA" id="ARBA00022679"/>
    </source>
</evidence>
<dbReference type="Gene3D" id="3.40.50.2000">
    <property type="entry name" value="Glycogen Phosphorylase B"/>
    <property type="match status" value="2"/>
</dbReference>
<evidence type="ECO:0000313" key="4">
    <source>
        <dbReference type="Proteomes" id="UP000054773"/>
    </source>
</evidence>
<dbReference type="CDD" id="cd03789">
    <property type="entry name" value="GT9_LPS_heptosyltransferase"/>
    <property type="match status" value="1"/>
</dbReference>